<keyword evidence="5" id="KW-1185">Reference proteome</keyword>
<reference evidence="4 5" key="1">
    <citation type="submission" date="2022-10" db="EMBL/GenBank/DDBJ databases">
        <title>Description of Fervidibacillus gen. nov. in the family Fervidibacillaceae fam. nov. with two species, Fervidibacillus albus sp. nov., and Fervidibacillus halotolerans sp. nov., isolated from tidal flat sediments.</title>
        <authorList>
            <person name="Kwon K.K."/>
            <person name="Yang S.-H."/>
        </authorList>
    </citation>
    <scope>NUCLEOTIDE SEQUENCE [LARGE SCALE GENOMIC DNA]</scope>
    <source>
        <strain evidence="4 5">DSM 23332</strain>
    </source>
</reference>
<evidence type="ECO:0000256" key="1">
    <source>
        <dbReference type="ARBA" id="ARBA00023125"/>
    </source>
</evidence>
<keyword evidence="1 2" id="KW-0238">DNA-binding</keyword>
<sequence length="205" mass="24376">MPKRTFFNLSDEKRRSLLKAAEREFSRVPLAKASVSNIIKMAGIPRGSFYQYFENIEDLYYYLVDIETEKRKILFIKFLKKHNGDIIQAATDLYKNFLEELPDENERNFFKLAMLNVTHRVETSFTKFFNGQMNLKSDNEIIKLVDKELLNITNENEIFHCINIVTSVALRNFIEKFTKKLSDEEALKNFYIDIKLLKYGLYKRR</sequence>
<dbReference type="RefSeq" id="WP_173662301.1">
    <property type="nucleotide sequence ID" value="NZ_JAOUSE010000047.1"/>
</dbReference>
<accession>A0ABT2WKT1</accession>
<dbReference type="InterPro" id="IPR009057">
    <property type="entry name" value="Homeodomain-like_sf"/>
</dbReference>
<feature type="domain" description="HTH tetR-type" evidence="3">
    <location>
        <begin position="11"/>
        <end position="71"/>
    </location>
</feature>
<evidence type="ECO:0000313" key="4">
    <source>
        <dbReference type="EMBL" id="MCU9595319.1"/>
    </source>
</evidence>
<dbReference type="PROSITE" id="PS50977">
    <property type="entry name" value="HTH_TETR_2"/>
    <property type="match status" value="1"/>
</dbReference>
<dbReference type="Gene3D" id="1.10.357.10">
    <property type="entry name" value="Tetracycline Repressor, domain 2"/>
    <property type="match status" value="1"/>
</dbReference>
<dbReference type="InterPro" id="IPR001647">
    <property type="entry name" value="HTH_TetR"/>
</dbReference>
<dbReference type="Pfam" id="PF00440">
    <property type="entry name" value="TetR_N"/>
    <property type="match status" value="1"/>
</dbReference>
<dbReference type="Pfam" id="PF17924">
    <property type="entry name" value="TetR_C_19"/>
    <property type="match status" value="1"/>
</dbReference>
<dbReference type="Proteomes" id="UP001208656">
    <property type="component" value="Unassembled WGS sequence"/>
</dbReference>
<dbReference type="EMBL" id="JAOUSE010000047">
    <property type="protein sequence ID" value="MCU9595319.1"/>
    <property type="molecule type" value="Genomic_DNA"/>
</dbReference>
<name>A0ABT2WKT1_9BACI</name>
<feature type="DNA-binding region" description="H-T-H motif" evidence="2">
    <location>
        <begin position="34"/>
        <end position="53"/>
    </location>
</feature>
<evidence type="ECO:0000259" key="3">
    <source>
        <dbReference type="PROSITE" id="PS50977"/>
    </source>
</evidence>
<gene>
    <name evidence="4" type="ORF">OEV82_12795</name>
</gene>
<comment type="caution">
    <text evidence="4">The sequence shown here is derived from an EMBL/GenBank/DDBJ whole genome shotgun (WGS) entry which is preliminary data.</text>
</comment>
<protein>
    <submittedName>
        <fullName evidence="4">TetR/AcrR family transcriptional regulator</fullName>
    </submittedName>
</protein>
<organism evidence="4 5">
    <name type="scientific">Pallidibacillus thermolactis</name>
    <dbReference type="NCBI Taxonomy" id="251051"/>
    <lineage>
        <taxon>Bacteria</taxon>
        <taxon>Bacillati</taxon>
        <taxon>Bacillota</taxon>
        <taxon>Bacilli</taxon>
        <taxon>Bacillales</taxon>
        <taxon>Bacillaceae</taxon>
        <taxon>Pallidibacillus</taxon>
    </lineage>
</organism>
<proteinExistence type="predicted"/>
<evidence type="ECO:0000313" key="5">
    <source>
        <dbReference type="Proteomes" id="UP001208656"/>
    </source>
</evidence>
<evidence type="ECO:0000256" key="2">
    <source>
        <dbReference type="PROSITE-ProRule" id="PRU00335"/>
    </source>
</evidence>
<dbReference type="SUPFAM" id="SSF46689">
    <property type="entry name" value="Homeodomain-like"/>
    <property type="match status" value="1"/>
</dbReference>